<evidence type="ECO:0000313" key="9">
    <source>
        <dbReference type="Proteomes" id="UP001165524"/>
    </source>
</evidence>
<proteinExistence type="inferred from homology"/>
<feature type="transmembrane region" description="Helical" evidence="7">
    <location>
        <begin position="276"/>
        <end position="294"/>
    </location>
</feature>
<evidence type="ECO:0000256" key="7">
    <source>
        <dbReference type="SAM" id="Phobius"/>
    </source>
</evidence>
<evidence type="ECO:0000256" key="5">
    <source>
        <dbReference type="ARBA" id="ARBA00022989"/>
    </source>
</evidence>
<feature type="transmembrane region" description="Helical" evidence="7">
    <location>
        <begin position="415"/>
        <end position="437"/>
    </location>
</feature>
<dbReference type="InterPro" id="IPR002528">
    <property type="entry name" value="MATE_fam"/>
</dbReference>
<evidence type="ECO:0000256" key="6">
    <source>
        <dbReference type="ARBA" id="ARBA00023136"/>
    </source>
</evidence>
<dbReference type="PANTHER" id="PTHR43298">
    <property type="entry name" value="MULTIDRUG RESISTANCE PROTEIN NORM-RELATED"/>
    <property type="match status" value="1"/>
</dbReference>
<evidence type="ECO:0000313" key="8">
    <source>
        <dbReference type="EMBL" id="MCK0538221.1"/>
    </source>
</evidence>
<keyword evidence="5 7" id="KW-1133">Transmembrane helix</keyword>
<organism evidence="8 9">
    <name type="scientific">Alcanivorax quisquiliarum</name>
    <dbReference type="NCBI Taxonomy" id="2933565"/>
    <lineage>
        <taxon>Bacteria</taxon>
        <taxon>Pseudomonadati</taxon>
        <taxon>Pseudomonadota</taxon>
        <taxon>Gammaproteobacteria</taxon>
        <taxon>Oceanospirillales</taxon>
        <taxon>Alcanivoracaceae</taxon>
        <taxon>Alcanivorax</taxon>
    </lineage>
</organism>
<comment type="caution">
    <text evidence="8">The sequence shown here is derived from an EMBL/GenBank/DDBJ whole genome shotgun (WGS) entry which is preliminary data.</text>
</comment>
<dbReference type="InterPro" id="IPR050222">
    <property type="entry name" value="MATE_MdtK"/>
</dbReference>
<sequence length="442" mass="47883">MSSPIPGYRTLIRLAIPVILANAAVPLLGLADTAVIGRTGDAAALGAIALGSLVFSFLYWGFGFLRMGTTGFTAQAAGAGDMPEVRAAFARALLMGLAIGLGLILLQWPLRLGALSLLNGSDAVELGVQQYFQVRIWGAPATLGMFALLGVLIGLGHTRQLLWLQLFLNGLNLSLDILFVAGFGWGVRGIALGTVIAEWTSLALGLWMVLRLIRPAPGDTAPLWPWALLKVRALWWRTLRANADIMWRTLLLLAGFALFADQGARFGDDTLAANHILLQFISLSAFFLDGYAYVVESQVGRAMGARQPLWFRLVIVRSTMLAAATALVLALLVWLPGPWFIDMLTTAAGVRETARLYLPWAAVYVLCSFAAFQLDGIFIGTTTSRPMRDATGASLLLFMLALWLLVPLYGNHGLWLAFIGFVVARGLTLGAFLPLLYRRVQR</sequence>
<comment type="similarity">
    <text evidence="2">Belongs to the multi antimicrobial extrusion (MATE) (TC 2.A.66.1) family.</text>
</comment>
<feature type="transmembrane region" description="Helical" evidence="7">
    <location>
        <begin position="357"/>
        <end position="378"/>
    </location>
</feature>
<dbReference type="PANTHER" id="PTHR43298:SF2">
    <property type="entry name" value="FMN_FAD EXPORTER YEEO-RELATED"/>
    <property type="match status" value="1"/>
</dbReference>
<feature type="transmembrane region" description="Helical" evidence="7">
    <location>
        <begin position="136"/>
        <end position="155"/>
    </location>
</feature>
<feature type="transmembrane region" description="Helical" evidence="7">
    <location>
        <begin position="43"/>
        <end position="67"/>
    </location>
</feature>
<keyword evidence="6 7" id="KW-0472">Membrane</keyword>
<name>A0ABT0E8Q6_9GAMM</name>
<feature type="transmembrane region" description="Helical" evidence="7">
    <location>
        <begin position="88"/>
        <end position="108"/>
    </location>
</feature>
<dbReference type="RefSeq" id="WP_246952639.1">
    <property type="nucleotide sequence ID" value="NZ_JALKII010000007.1"/>
</dbReference>
<dbReference type="CDD" id="cd13136">
    <property type="entry name" value="MATE_DinF_like"/>
    <property type="match status" value="1"/>
</dbReference>
<feature type="transmembrane region" description="Helical" evidence="7">
    <location>
        <begin position="162"/>
        <end position="184"/>
    </location>
</feature>
<dbReference type="NCBIfam" id="TIGR00797">
    <property type="entry name" value="matE"/>
    <property type="match status" value="1"/>
</dbReference>
<gene>
    <name evidence="8" type="ORF">MU846_10920</name>
</gene>
<keyword evidence="3" id="KW-0813">Transport</keyword>
<accession>A0ABT0E8Q6</accession>
<evidence type="ECO:0000256" key="4">
    <source>
        <dbReference type="ARBA" id="ARBA00022692"/>
    </source>
</evidence>
<feature type="transmembrane region" description="Helical" evidence="7">
    <location>
        <begin position="12"/>
        <end position="31"/>
    </location>
</feature>
<evidence type="ECO:0000256" key="1">
    <source>
        <dbReference type="ARBA" id="ARBA00004141"/>
    </source>
</evidence>
<dbReference type="InterPro" id="IPR044644">
    <property type="entry name" value="DinF-like"/>
</dbReference>
<dbReference type="EMBL" id="JALKII010000007">
    <property type="protein sequence ID" value="MCK0538221.1"/>
    <property type="molecule type" value="Genomic_DNA"/>
</dbReference>
<protein>
    <submittedName>
        <fullName evidence="8">MATE family efflux transporter</fullName>
    </submittedName>
</protein>
<reference evidence="8" key="1">
    <citation type="submission" date="2022-04" db="EMBL/GenBank/DDBJ databases">
        <title>Alcanivorax sp. CY1518 draft genome sequence.</title>
        <authorList>
            <person name="Zhao G."/>
            <person name="An M."/>
        </authorList>
    </citation>
    <scope>NUCLEOTIDE SEQUENCE</scope>
    <source>
        <strain evidence="8">CY1518</strain>
    </source>
</reference>
<keyword evidence="9" id="KW-1185">Reference proteome</keyword>
<feature type="transmembrane region" description="Helical" evidence="7">
    <location>
        <begin position="245"/>
        <end position="264"/>
    </location>
</feature>
<feature type="transmembrane region" description="Helical" evidence="7">
    <location>
        <begin position="190"/>
        <end position="210"/>
    </location>
</feature>
<evidence type="ECO:0000256" key="3">
    <source>
        <dbReference type="ARBA" id="ARBA00022448"/>
    </source>
</evidence>
<dbReference type="Pfam" id="PF01554">
    <property type="entry name" value="MatE"/>
    <property type="match status" value="2"/>
</dbReference>
<feature type="transmembrane region" description="Helical" evidence="7">
    <location>
        <begin position="314"/>
        <end position="337"/>
    </location>
</feature>
<comment type="subcellular location">
    <subcellularLocation>
        <location evidence="1">Membrane</location>
        <topology evidence="1">Multi-pass membrane protein</topology>
    </subcellularLocation>
</comment>
<dbReference type="Proteomes" id="UP001165524">
    <property type="component" value="Unassembled WGS sequence"/>
</dbReference>
<keyword evidence="4 7" id="KW-0812">Transmembrane</keyword>
<evidence type="ECO:0000256" key="2">
    <source>
        <dbReference type="ARBA" id="ARBA00010199"/>
    </source>
</evidence>
<feature type="transmembrane region" description="Helical" evidence="7">
    <location>
        <begin position="390"/>
        <end position="409"/>
    </location>
</feature>